<dbReference type="CDD" id="cd11713">
    <property type="entry name" value="GINS_A_psf3"/>
    <property type="match status" value="1"/>
</dbReference>
<dbReference type="PANTHER" id="PTHR22768">
    <property type="entry name" value="DNA REPLICATION COMPLEX GINS PROTEIN PSF3"/>
    <property type="match status" value="1"/>
</dbReference>
<reference evidence="3 4" key="1">
    <citation type="submission" date="2020-08" db="EMBL/GenBank/DDBJ databases">
        <title>Aphidius gifuensis genome sequencing and assembly.</title>
        <authorList>
            <person name="Du Z."/>
        </authorList>
    </citation>
    <scope>NUCLEOTIDE SEQUENCE [LARGE SCALE GENOMIC DNA]</scope>
    <source>
        <strain evidence="3">YNYX2018</strain>
        <tissue evidence="3">Adults</tissue>
    </source>
</reference>
<evidence type="ECO:0000256" key="1">
    <source>
        <dbReference type="RuleBase" id="RU367161"/>
    </source>
</evidence>
<gene>
    <name evidence="3" type="ORF">HCN44_001898</name>
</gene>
<keyword evidence="1" id="KW-0235">DNA replication</keyword>
<dbReference type="OrthoDB" id="10251744at2759"/>
<dbReference type="SUPFAM" id="SSF158573">
    <property type="entry name" value="GINS helical bundle-like"/>
    <property type="match status" value="1"/>
</dbReference>
<dbReference type="Pfam" id="PF22466">
    <property type="entry name" value="PSF3_N"/>
    <property type="match status" value="1"/>
</dbReference>
<dbReference type="GO" id="GO:1902975">
    <property type="term" value="P:mitotic DNA replication initiation"/>
    <property type="evidence" value="ECO:0007669"/>
    <property type="project" value="TreeGrafter"/>
</dbReference>
<dbReference type="InterPro" id="IPR038437">
    <property type="entry name" value="GINS_Psf3_sf"/>
</dbReference>
<feature type="domain" description="DNA replication complex GINS protein PSF3 N-terminal" evidence="2">
    <location>
        <begin position="12"/>
        <end position="62"/>
    </location>
</feature>
<keyword evidence="4" id="KW-1185">Reference proteome</keyword>
<comment type="function">
    <text evidence="1">The GINS complex plays an essential role in the initiation of DNA replication.</text>
</comment>
<evidence type="ECO:0000259" key="2">
    <source>
        <dbReference type="Pfam" id="PF22466"/>
    </source>
</evidence>
<keyword evidence="1" id="KW-0539">Nucleus</keyword>
<dbReference type="AlphaFoldDB" id="A0A834Y0C9"/>
<comment type="subcellular location">
    <subcellularLocation>
        <location evidence="1">Nucleus</location>
    </subcellularLocation>
</comment>
<comment type="caution">
    <text evidence="3">The sequence shown here is derived from an EMBL/GenBank/DDBJ whole genome shotgun (WGS) entry which is preliminary data.</text>
</comment>
<sequence>MSLITSYTPNYFSINDILATEERILCTIEITLPRLGFLDVSTDEEDLKKGTKLEFPFWLAQTMGCRRTPIVSIEIPKYYKEGYREILEADACAVTLSRWNPCYYELGMLLNQFTNAETEKIPASLEKAIIYDILKITINERNEKIINVVNCGECKYLNKIYNQTFRSRIRLVMDWAQNPVSDPTLGSQLPILERNLFTAGRKARVQLISWLKEGVGSIETSEVVASFMKKRKRAEFEAN</sequence>
<dbReference type="Gene3D" id="1.20.58.2050">
    <property type="match status" value="1"/>
</dbReference>
<organism evidence="3 4">
    <name type="scientific">Aphidius gifuensis</name>
    <name type="common">Parasitoid wasp</name>
    <dbReference type="NCBI Taxonomy" id="684658"/>
    <lineage>
        <taxon>Eukaryota</taxon>
        <taxon>Metazoa</taxon>
        <taxon>Ecdysozoa</taxon>
        <taxon>Arthropoda</taxon>
        <taxon>Hexapoda</taxon>
        <taxon>Insecta</taxon>
        <taxon>Pterygota</taxon>
        <taxon>Neoptera</taxon>
        <taxon>Endopterygota</taxon>
        <taxon>Hymenoptera</taxon>
        <taxon>Apocrita</taxon>
        <taxon>Ichneumonoidea</taxon>
        <taxon>Braconidae</taxon>
        <taxon>Aphidiinae</taxon>
        <taxon>Aphidius</taxon>
    </lineage>
</organism>
<proteinExistence type="inferred from homology"/>
<dbReference type="Proteomes" id="UP000639338">
    <property type="component" value="Unassembled WGS sequence"/>
</dbReference>
<evidence type="ECO:0000313" key="4">
    <source>
        <dbReference type="Proteomes" id="UP000639338"/>
    </source>
</evidence>
<dbReference type="InterPro" id="IPR055221">
    <property type="entry name" value="PSF3_N"/>
</dbReference>
<protein>
    <recommendedName>
        <fullName evidence="1">DNA replication complex GINS protein PSF3</fullName>
    </recommendedName>
</protein>
<comment type="similarity">
    <text evidence="1">Belongs to the GINS3/PSF3 family.</text>
</comment>
<comment type="subunit">
    <text evidence="1">Component of the GINS complex.</text>
</comment>
<dbReference type="GO" id="GO:0000811">
    <property type="term" value="C:GINS complex"/>
    <property type="evidence" value="ECO:0007669"/>
    <property type="project" value="UniProtKB-UniRule"/>
</dbReference>
<evidence type="ECO:0000313" key="3">
    <source>
        <dbReference type="EMBL" id="KAF7996266.1"/>
    </source>
</evidence>
<dbReference type="InterPro" id="IPR010492">
    <property type="entry name" value="GINS_Psf3"/>
</dbReference>
<accession>A0A834Y0C9</accession>
<dbReference type="PANTHER" id="PTHR22768:SF0">
    <property type="entry name" value="DNA REPLICATION COMPLEX GINS PROTEIN PSF3"/>
    <property type="match status" value="1"/>
</dbReference>
<dbReference type="SUPFAM" id="SSF160059">
    <property type="entry name" value="PriA/YqbF domain"/>
    <property type="match status" value="1"/>
</dbReference>
<dbReference type="InterPro" id="IPR036224">
    <property type="entry name" value="GINS_bundle-like_dom_sf"/>
</dbReference>
<name>A0A834Y0C9_APHGI</name>
<dbReference type="CDD" id="cd21693">
    <property type="entry name" value="GINS_B_Psf3"/>
    <property type="match status" value="1"/>
</dbReference>
<dbReference type="EMBL" id="JACMRX010000001">
    <property type="protein sequence ID" value="KAF7996266.1"/>
    <property type="molecule type" value="Genomic_DNA"/>
</dbReference>